<name>A0A9X3DAR1_9SPHI</name>
<keyword evidence="2" id="KW-1185">Reference proteome</keyword>
<dbReference type="RefSeq" id="WP_010601110.1">
    <property type="nucleotide sequence ID" value="NZ_JAPJUH010000001.1"/>
</dbReference>
<sequence>MPKWFFRENSRLVLATLKEKITTMLRPGAAQGLPLQTVEPGKLLDGAPEKFLNPTLSAIADFNALSRFEVTFHYLSDGRAKSASYPVYLRHNPARGFSFNIILEELPGVGGVNYPSSYGLHRSLYLKNRGMTLNVPENSVTDFHTRFPHIPQQLTGSFTELKTLDEQDYNGKFQRLILTFQDTDTNEVFSVVRSSGQLVCDRESFNEHDSLMGLRFRLGTAYRRIEIEKKQYHFCSPDGRHFVLDSLQHQDHESFRKHTGVIRMALGVLSGRYYADEAYYLISGDADFKSVCGIWYVLENQTVMSSRRVIDSITYQQHHDSSLEPDPEQTNYRAAMSIEVFEKLCMLMLNHDQVLRTAELVIRAMNNPDPVQQGVLYSAALETLTGSLSEINEDRLNPVPDKEVFTKLRVELEHTLQAFQGEIPGEGKTILRNKISNLNSPTNRDKLVKTFGLYSISLSALQIKTIDHRNKFLHGNSPLDRTFKVELTRISLILHNLIVKLLVKYAGYSGHFINLANLEFLSDERNALELAKKLQKFLNLFREVKDMEAGRGMKGRKRSGQNLKSYGRK</sequence>
<comment type="caution">
    <text evidence="1">The sequence shown here is derived from an EMBL/GenBank/DDBJ whole genome shotgun (WGS) entry which is preliminary data.</text>
</comment>
<evidence type="ECO:0000313" key="1">
    <source>
        <dbReference type="EMBL" id="MCX3263716.1"/>
    </source>
</evidence>
<organism evidence="1 2">
    <name type="scientific">Pedobacter agri</name>
    <dbReference type="NCBI Taxonomy" id="454586"/>
    <lineage>
        <taxon>Bacteria</taxon>
        <taxon>Pseudomonadati</taxon>
        <taxon>Bacteroidota</taxon>
        <taxon>Sphingobacteriia</taxon>
        <taxon>Sphingobacteriales</taxon>
        <taxon>Sphingobacteriaceae</taxon>
        <taxon>Pedobacter</taxon>
    </lineage>
</organism>
<dbReference type="AlphaFoldDB" id="A0A9X3DAR1"/>
<reference evidence="1" key="1">
    <citation type="submission" date="2022-11" db="EMBL/GenBank/DDBJ databases">
        <authorList>
            <person name="Graham C."/>
            <person name="Newman J.D."/>
        </authorList>
    </citation>
    <scope>NUCLEOTIDE SEQUENCE</scope>
    <source>
        <strain evidence="1">DSM 19486</strain>
    </source>
</reference>
<dbReference type="Proteomes" id="UP001142592">
    <property type="component" value="Unassembled WGS sequence"/>
</dbReference>
<protein>
    <recommendedName>
        <fullName evidence="3">ApeA N-terminal domain-containing protein</fullName>
    </recommendedName>
</protein>
<accession>A0A9X3DAR1</accession>
<evidence type="ECO:0000313" key="2">
    <source>
        <dbReference type="Proteomes" id="UP001142592"/>
    </source>
</evidence>
<proteinExistence type="predicted"/>
<dbReference type="EMBL" id="JAPJUH010000001">
    <property type="protein sequence ID" value="MCX3263716.1"/>
    <property type="molecule type" value="Genomic_DNA"/>
</dbReference>
<evidence type="ECO:0008006" key="3">
    <source>
        <dbReference type="Google" id="ProtNLM"/>
    </source>
</evidence>
<gene>
    <name evidence="1" type="ORF">OQZ29_03110</name>
</gene>